<gene>
    <name evidence="1" type="ORF">Strain138_002149</name>
    <name evidence="2" type="ORF">Strain318_002148</name>
</gene>
<protein>
    <submittedName>
        <fullName evidence="2">Carboxypeptidase-like regulatory domain-containing protein</fullName>
    </submittedName>
</protein>
<sequence length="491" mass="53512">MPRVLSVALLVLLSGSVLRAQEVFGVLRRADIDAPSQGTLVIAERVADGQVVARAVTGARGSWQLRVTADSVVIRALRIGFAPHVLGTVRLAAGERRELNAVLPVTPVALPAVRTAADTRCRVRPESASLVASVFHEARTALAASQLIAPDGPVRTRVRLSEEVLSPWDDEVMEVEHREYVTDALRPYRTAPVDSLLEFGFVTRILDPFNHYAKNAVAVEYRVPSVDLFLDDRFLDEYCLRLVESPTERRDWIGVGFRPARWRPITQLEGTLWIDRRTSELRRMEFGYAGLNASEVRLSPGGWLEFSRLERGLWFVSRWMLRAPALGTWSERRGRSNYQITIRHVPVIRVHGSVLELAVDARALFTAGVPDALENGALLPLPALADSAATGCTRAPGTVSLSGAVRGVDGSAVPLADLRFFWREPGGSPDAWQQASAVAGPSGVYHSCALPQDALVIVEVRAAGYEPAAITLRVGAPRSAARLDLTLVPAA</sequence>
<organism evidence="2 3">
    <name type="scientific">Pseudogemmatithrix spongiicola</name>
    <dbReference type="NCBI Taxonomy" id="3062599"/>
    <lineage>
        <taxon>Bacteria</taxon>
        <taxon>Pseudomonadati</taxon>
        <taxon>Gemmatimonadota</taxon>
        <taxon>Gemmatimonadia</taxon>
        <taxon>Gemmatimonadales</taxon>
        <taxon>Gemmatimonadaceae</taxon>
        <taxon>Pseudogemmatithrix</taxon>
    </lineage>
</organism>
<reference evidence="2" key="1">
    <citation type="submission" date="2023-07" db="EMBL/GenBank/DDBJ databases">
        <authorList>
            <person name="Haufschild T."/>
            <person name="Kallscheuer N."/>
            <person name="Hammer J."/>
            <person name="Kohn T."/>
            <person name="Kabuu M."/>
            <person name="Jogler M."/>
            <person name="Wohfarth N."/>
            <person name="Heuer A."/>
            <person name="Rohde M."/>
            <person name="van Teeseling M.C.F."/>
            <person name="Jogler C."/>
        </authorList>
    </citation>
    <scope>NUCLEOTIDE SEQUENCE</scope>
    <source>
        <strain evidence="1">Strain 138</strain>
        <strain evidence="2">Strain 318</strain>
    </source>
</reference>
<keyword evidence="2" id="KW-0645">Protease</keyword>
<dbReference type="EMBL" id="CP130612">
    <property type="protein sequence ID" value="WKW12839.1"/>
    <property type="molecule type" value="Genomic_DNA"/>
</dbReference>
<keyword evidence="2" id="KW-0121">Carboxypeptidase</keyword>
<evidence type="ECO:0000313" key="2">
    <source>
        <dbReference type="EMBL" id="WKW15746.1"/>
    </source>
</evidence>
<dbReference type="Proteomes" id="UP001229955">
    <property type="component" value="Chromosome"/>
</dbReference>
<accession>A0AA49Q8F7</accession>
<evidence type="ECO:0000313" key="3">
    <source>
        <dbReference type="Proteomes" id="UP001229955"/>
    </source>
</evidence>
<dbReference type="GO" id="GO:0004180">
    <property type="term" value="F:carboxypeptidase activity"/>
    <property type="evidence" value="ECO:0007669"/>
    <property type="project" value="UniProtKB-KW"/>
</dbReference>
<dbReference type="EMBL" id="CP130613">
    <property type="protein sequence ID" value="WKW15746.1"/>
    <property type="molecule type" value="Genomic_DNA"/>
</dbReference>
<keyword evidence="2" id="KW-0378">Hydrolase</keyword>
<accession>A0AA49Q5M7</accession>
<evidence type="ECO:0000313" key="1">
    <source>
        <dbReference type="EMBL" id="WKW12839.1"/>
    </source>
</evidence>
<proteinExistence type="predicted"/>
<name>A0AA49Q8F7_9BACT</name>
<dbReference type="AlphaFoldDB" id="A0AA49Q8F7"/>
<keyword evidence="3" id="KW-1185">Reference proteome</keyword>
<dbReference type="KEGG" id="pspc:Strain318_002148"/>
<dbReference type="RefSeq" id="WP_367885714.1">
    <property type="nucleotide sequence ID" value="NZ_CP130612.1"/>
</dbReference>